<evidence type="ECO:0008006" key="10">
    <source>
        <dbReference type="Google" id="ProtNLM"/>
    </source>
</evidence>
<dbReference type="InterPro" id="IPR000340">
    <property type="entry name" value="Dual-sp_phosphatase_cat-dom"/>
</dbReference>
<evidence type="ECO:0000256" key="2">
    <source>
        <dbReference type="ARBA" id="ARBA00022801"/>
    </source>
</evidence>
<gene>
    <name evidence="8" type="ORF">SKAU_G00206540</name>
</gene>
<dbReference type="SMART" id="SM00195">
    <property type="entry name" value="DSPc"/>
    <property type="match status" value="1"/>
</dbReference>
<dbReference type="GO" id="GO:0004722">
    <property type="term" value="F:protein serine/threonine phosphatase activity"/>
    <property type="evidence" value="ECO:0007669"/>
    <property type="project" value="UniProtKB-EC"/>
</dbReference>
<comment type="caution">
    <text evidence="8">The sequence shown here is derived from an EMBL/GenBank/DDBJ whole genome shotgun (WGS) entry which is preliminary data.</text>
</comment>
<dbReference type="PRINTS" id="PR01910">
    <property type="entry name" value="ADSPHPHTASEB"/>
</dbReference>
<dbReference type="Proteomes" id="UP001152622">
    <property type="component" value="Chromosome 6"/>
</dbReference>
<sequence length="122" mass="13349">MLQLCKITDALLIGNARSACSDELIGREGVTLCVNVSKQQPFPSARVGTLRVPVYDDPNENLYKYFDRCADAVQDEAGRGGRTVVYCKNGRSRSATVCVAYLMKHRSLSLTDAFQEGGTVVQ</sequence>
<reference evidence="8" key="1">
    <citation type="journal article" date="2023" name="Science">
        <title>Genome structures resolve the early diversification of teleost fishes.</title>
        <authorList>
            <person name="Parey E."/>
            <person name="Louis A."/>
            <person name="Montfort J."/>
            <person name="Bouchez O."/>
            <person name="Roques C."/>
            <person name="Iampietro C."/>
            <person name="Lluch J."/>
            <person name="Castinel A."/>
            <person name="Donnadieu C."/>
            <person name="Desvignes T."/>
            <person name="Floi Bucao C."/>
            <person name="Jouanno E."/>
            <person name="Wen M."/>
            <person name="Mejri S."/>
            <person name="Dirks R."/>
            <person name="Jansen H."/>
            <person name="Henkel C."/>
            <person name="Chen W.J."/>
            <person name="Zahm M."/>
            <person name="Cabau C."/>
            <person name="Klopp C."/>
            <person name="Thompson A.W."/>
            <person name="Robinson-Rechavi M."/>
            <person name="Braasch I."/>
            <person name="Lecointre G."/>
            <person name="Bobe J."/>
            <person name="Postlethwait J.H."/>
            <person name="Berthelot C."/>
            <person name="Roest Crollius H."/>
            <person name="Guiguen Y."/>
        </authorList>
    </citation>
    <scope>NUCLEOTIDE SEQUENCE</scope>
    <source>
        <strain evidence="8">WJC10195</strain>
    </source>
</reference>
<comment type="similarity">
    <text evidence="1">Belongs to the protein-tyrosine phosphatase family. Non-receptor class dual specificity subfamily.</text>
</comment>
<comment type="catalytic activity">
    <reaction evidence="5">
        <text>O-phospho-L-threonyl-[protein] + H2O = L-threonyl-[protein] + phosphate</text>
        <dbReference type="Rhea" id="RHEA:47004"/>
        <dbReference type="Rhea" id="RHEA-COMP:11060"/>
        <dbReference type="Rhea" id="RHEA-COMP:11605"/>
        <dbReference type="ChEBI" id="CHEBI:15377"/>
        <dbReference type="ChEBI" id="CHEBI:30013"/>
        <dbReference type="ChEBI" id="CHEBI:43474"/>
        <dbReference type="ChEBI" id="CHEBI:61977"/>
        <dbReference type="EC" id="3.1.3.16"/>
    </reaction>
</comment>
<accession>A0A9Q1FGW8</accession>
<keyword evidence="9" id="KW-1185">Reference proteome</keyword>
<proteinExistence type="inferred from homology"/>
<name>A0A9Q1FGW8_SYNKA</name>
<protein>
    <recommendedName>
        <fullName evidence="10">Protein-tyrosine-phosphatase</fullName>
    </recommendedName>
</protein>
<dbReference type="InterPro" id="IPR029021">
    <property type="entry name" value="Prot-tyrosine_phosphatase-like"/>
</dbReference>
<evidence type="ECO:0000313" key="8">
    <source>
        <dbReference type="EMBL" id="KAJ8357860.1"/>
    </source>
</evidence>
<dbReference type="InterPro" id="IPR020422">
    <property type="entry name" value="TYR_PHOSPHATASE_DUAL_dom"/>
</dbReference>
<feature type="domain" description="Tyrosine-protein phosphatase" evidence="6">
    <location>
        <begin position="3"/>
        <end position="122"/>
    </location>
</feature>
<dbReference type="PROSITE" id="PS50054">
    <property type="entry name" value="TYR_PHOSPHATASE_DUAL"/>
    <property type="match status" value="1"/>
</dbReference>
<dbReference type="InterPro" id="IPR020420">
    <property type="entry name" value="Atypical_DUSP_subfamB"/>
</dbReference>
<dbReference type="PANTHER" id="PTHR45961:SF7">
    <property type="entry name" value="DUAL SPECIFICITY PHOSPHATASE 28"/>
    <property type="match status" value="1"/>
</dbReference>
<dbReference type="OrthoDB" id="285418at2759"/>
<dbReference type="Gene3D" id="3.90.190.10">
    <property type="entry name" value="Protein tyrosine phosphatase superfamily"/>
    <property type="match status" value="1"/>
</dbReference>
<evidence type="ECO:0000259" key="7">
    <source>
        <dbReference type="PROSITE" id="PS50056"/>
    </source>
</evidence>
<dbReference type="SUPFAM" id="SSF52799">
    <property type="entry name" value="(Phosphotyrosine protein) phosphatases II"/>
    <property type="match status" value="1"/>
</dbReference>
<evidence type="ECO:0000256" key="4">
    <source>
        <dbReference type="ARBA" id="ARBA00047761"/>
    </source>
</evidence>
<evidence type="ECO:0000259" key="6">
    <source>
        <dbReference type="PROSITE" id="PS50054"/>
    </source>
</evidence>
<keyword evidence="3" id="KW-0904">Protein phosphatase</keyword>
<dbReference type="Pfam" id="PF00782">
    <property type="entry name" value="DSPc"/>
    <property type="match status" value="1"/>
</dbReference>
<feature type="domain" description="Tyrosine specific protein phosphatases" evidence="7">
    <location>
        <begin position="64"/>
        <end position="115"/>
    </location>
</feature>
<evidence type="ECO:0000256" key="3">
    <source>
        <dbReference type="ARBA" id="ARBA00022912"/>
    </source>
</evidence>
<evidence type="ECO:0000313" key="9">
    <source>
        <dbReference type="Proteomes" id="UP001152622"/>
    </source>
</evidence>
<organism evidence="8 9">
    <name type="scientific">Synaphobranchus kaupii</name>
    <name type="common">Kaup's arrowtooth eel</name>
    <dbReference type="NCBI Taxonomy" id="118154"/>
    <lineage>
        <taxon>Eukaryota</taxon>
        <taxon>Metazoa</taxon>
        <taxon>Chordata</taxon>
        <taxon>Craniata</taxon>
        <taxon>Vertebrata</taxon>
        <taxon>Euteleostomi</taxon>
        <taxon>Actinopterygii</taxon>
        <taxon>Neopterygii</taxon>
        <taxon>Teleostei</taxon>
        <taxon>Anguilliformes</taxon>
        <taxon>Synaphobranchidae</taxon>
        <taxon>Synaphobranchus</taxon>
    </lineage>
</organism>
<evidence type="ECO:0000256" key="1">
    <source>
        <dbReference type="ARBA" id="ARBA00008601"/>
    </source>
</evidence>
<evidence type="ECO:0000256" key="5">
    <source>
        <dbReference type="ARBA" id="ARBA00048336"/>
    </source>
</evidence>
<dbReference type="GO" id="GO:0005737">
    <property type="term" value="C:cytoplasm"/>
    <property type="evidence" value="ECO:0007669"/>
    <property type="project" value="TreeGrafter"/>
</dbReference>
<dbReference type="AlphaFoldDB" id="A0A9Q1FGW8"/>
<dbReference type="InterPro" id="IPR000387">
    <property type="entry name" value="Tyr_Pase_dom"/>
</dbReference>
<comment type="catalytic activity">
    <reaction evidence="4">
        <text>O-phospho-L-seryl-[protein] + H2O = L-seryl-[protein] + phosphate</text>
        <dbReference type="Rhea" id="RHEA:20629"/>
        <dbReference type="Rhea" id="RHEA-COMP:9863"/>
        <dbReference type="Rhea" id="RHEA-COMP:11604"/>
        <dbReference type="ChEBI" id="CHEBI:15377"/>
        <dbReference type="ChEBI" id="CHEBI:29999"/>
        <dbReference type="ChEBI" id="CHEBI:43474"/>
        <dbReference type="ChEBI" id="CHEBI:83421"/>
        <dbReference type="EC" id="3.1.3.16"/>
    </reaction>
</comment>
<dbReference type="PROSITE" id="PS50056">
    <property type="entry name" value="TYR_PHOSPHATASE_2"/>
    <property type="match status" value="1"/>
</dbReference>
<dbReference type="PANTHER" id="PTHR45961">
    <property type="entry name" value="IP21249P"/>
    <property type="match status" value="1"/>
</dbReference>
<dbReference type="InterPro" id="IPR052103">
    <property type="entry name" value="Dual_spec_Phospatases"/>
</dbReference>
<dbReference type="GO" id="GO:0017017">
    <property type="term" value="F:MAP kinase tyrosine/serine/threonine phosphatase activity"/>
    <property type="evidence" value="ECO:0007669"/>
    <property type="project" value="InterPro"/>
</dbReference>
<dbReference type="EMBL" id="JAINUF010000006">
    <property type="protein sequence ID" value="KAJ8357860.1"/>
    <property type="molecule type" value="Genomic_DNA"/>
</dbReference>
<keyword evidence="2" id="KW-0378">Hydrolase</keyword>